<reference evidence="3" key="1">
    <citation type="submission" date="2018-12" db="EMBL/GenBank/DDBJ databases">
        <title>Tengunoibacter tsumagoiensis gen. nov., sp. nov., Dictyobacter kobayashii sp. nov., D. alpinus sp. nov., and D. joshuensis sp. nov. and description of Dictyobacteraceae fam. nov. within the order Ktedonobacterales isolated from Tengu-no-mugimeshi.</title>
        <authorList>
            <person name="Wang C.M."/>
            <person name="Zheng Y."/>
            <person name="Sakai Y."/>
            <person name="Toyoda A."/>
            <person name="Minakuchi Y."/>
            <person name="Abe K."/>
            <person name="Yokota A."/>
            <person name="Yabe S."/>
        </authorList>
    </citation>
    <scope>NUCLEOTIDE SEQUENCE [LARGE SCALE GENOMIC DNA]</scope>
    <source>
        <strain evidence="3">Uno3</strain>
    </source>
</reference>
<feature type="transmembrane region" description="Helical" evidence="1">
    <location>
        <begin position="46"/>
        <end position="65"/>
    </location>
</feature>
<evidence type="ECO:0000313" key="2">
    <source>
        <dbReference type="EMBL" id="GCE14707.1"/>
    </source>
</evidence>
<feature type="transmembrane region" description="Helical" evidence="1">
    <location>
        <begin position="72"/>
        <end position="90"/>
    </location>
</feature>
<evidence type="ECO:0008006" key="4">
    <source>
        <dbReference type="Google" id="ProtNLM"/>
    </source>
</evidence>
<keyword evidence="1" id="KW-1133">Transmembrane helix</keyword>
<name>A0A402A6D2_9CHLR</name>
<evidence type="ECO:0000256" key="1">
    <source>
        <dbReference type="SAM" id="Phobius"/>
    </source>
</evidence>
<evidence type="ECO:0000313" key="3">
    <source>
        <dbReference type="Proteomes" id="UP000287352"/>
    </source>
</evidence>
<proteinExistence type="predicted"/>
<organism evidence="2 3">
    <name type="scientific">Tengunoibacter tsumagoiensis</name>
    <dbReference type="NCBI Taxonomy" id="2014871"/>
    <lineage>
        <taxon>Bacteria</taxon>
        <taxon>Bacillati</taxon>
        <taxon>Chloroflexota</taxon>
        <taxon>Ktedonobacteria</taxon>
        <taxon>Ktedonobacterales</taxon>
        <taxon>Dictyobacteraceae</taxon>
        <taxon>Tengunoibacter</taxon>
    </lineage>
</organism>
<dbReference type="AlphaFoldDB" id="A0A402A6D2"/>
<dbReference type="EMBL" id="BIFR01000002">
    <property type="protein sequence ID" value="GCE14707.1"/>
    <property type="molecule type" value="Genomic_DNA"/>
</dbReference>
<comment type="caution">
    <text evidence="2">The sequence shown here is derived from an EMBL/GenBank/DDBJ whole genome shotgun (WGS) entry which is preliminary data.</text>
</comment>
<gene>
    <name evidence="2" type="ORF">KTT_45660</name>
</gene>
<keyword evidence="1" id="KW-0812">Transmembrane</keyword>
<protein>
    <recommendedName>
        <fullName evidence="4">DUF2069 domain-containing protein</fullName>
    </recommendedName>
</protein>
<accession>A0A402A6D2</accession>
<feature type="transmembrane region" description="Helical" evidence="1">
    <location>
        <begin position="12"/>
        <end position="34"/>
    </location>
</feature>
<sequence>MRTSELGHPRRQVGLLQLGVMFFTLMTAFIHIYLAVQPGEELRTWFILNGIGYIVLLISLFLPQLAAYHRPLCYTLIAYTALTIILWFIFGQPSDAIGFATKGIELILIGLLILESRRPYAGSKESPSLPVH</sequence>
<feature type="transmembrane region" description="Helical" evidence="1">
    <location>
        <begin position="96"/>
        <end position="114"/>
    </location>
</feature>
<dbReference type="Proteomes" id="UP000287352">
    <property type="component" value="Unassembled WGS sequence"/>
</dbReference>
<keyword evidence="1" id="KW-0472">Membrane</keyword>
<keyword evidence="3" id="KW-1185">Reference proteome</keyword>